<accession>A0AAE8MQP2</accession>
<sequence length="25" mass="2818">MALVSINTSGTTQLEVPLAARWWWS</sequence>
<organism evidence="1 2">
    <name type="scientific">Cephalotrichum gorgonifer</name>
    <dbReference type="NCBI Taxonomy" id="2041049"/>
    <lineage>
        <taxon>Eukaryota</taxon>
        <taxon>Fungi</taxon>
        <taxon>Dikarya</taxon>
        <taxon>Ascomycota</taxon>
        <taxon>Pezizomycotina</taxon>
        <taxon>Sordariomycetes</taxon>
        <taxon>Hypocreomycetidae</taxon>
        <taxon>Microascales</taxon>
        <taxon>Microascaceae</taxon>
        <taxon>Cephalotrichum</taxon>
    </lineage>
</organism>
<dbReference type="Proteomes" id="UP001187682">
    <property type="component" value="Unassembled WGS sequence"/>
</dbReference>
<reference evidence="1" key="1">
    <citation type="submission" date="2018-03" db="EMBL/GenBank/DDBJ databases">
        <authorList>
            <person name="Guldener U."/>
        </authorList>
    </citation>
    <scope>NUCLEOTIDE SEQUENCE</scope>
</reference>
<gene>
    <name evidence="1" type="ORF">DNG_00131</name>
</gene>
<dbReference type="AlphaFoldDB" id="A0AAE8MQP2"/>
<evidence type="ECO:0000313" key="1">
    <source>
        <dbReference type="EMBL" id="SPN96610.1"/>
    </source>
</evidence>
<comment type="caution">
    <text evidence="1">The sequence shown here is derived from an EMBL/GenBank/DDBJ whole genome shotgun (WGS) entry which is preliminary data.</text>
</comment>
<protein>
    <submittedName>
        <fullName evidence="1">Uncharacterized protein</fullName>
    </submittedName>
</protein>
<name>A0AAE8MQP2_9PEZI</name>
<dbReference type="EMBL" id="ONZQ02000001">
    <property type="protein sequence ID" value="SPN96610.1"/>
    <property type="molecule type" value="Genomic_DNA"/>
</dbReference>
<keyword evidence="2" id="KW-1185">Reference proteome</keyword>
<proteinExistence type="predicted"/>
<evidence type="ECO:0000313" key="2">
    <source>
        <dbReference type="Proteomes" id="UP001187682"/>
    </source>
</evidence>